<dbReference type="GO" id="GO:0003899">
    <property type="term" value="F:DNA-directed RNA polymerase activity"/>
    <property type="evidence" value="ECO:0007669"/>
    <property type="project" value="UniProtKB-EC"/>
</dbReference>
<keyword evidence="10" id="KW-1185">Reference proteome</keyword>
<evidence type="ECO:0000256" key="3">
    <source>
        <dbReference type="ARBA" id="ARBA00022679"/>
    </source>
</evidence>
<evidence type="ECO:0000256" key="7">
    <source>
        <dbReference type="SAM" id="MobiDB-lite"/>
    </source>
</evidence>
<dbReference type="InterPro" id="IPR038087">
    <property type="entry name" value="RNAP_delta_N_dom_sf"/>
</dbReference>
<gene>
    <name evidence="6 9" type="primary">rpoE</name>
    <name evidence="9" type="ORF">V2W34_08650</name>
</gene>
<dbReference type="GO" id="GO:0000428">
    <property type="term" value="C:DNA-directed RNA polymerase complex"/>
    <property type="evidence" value="ECO:0007669"/>
    <property type="project" value="UniProtKB-KW"/>
</dbReference>
<dbReference type="NCBIfam" id="TIGR04567">
    <property type="entry name" value="RNAP_delt_lowGC"/>
    <property type="match status" value="1"/>
</dbReference>
<sequence length="164" mass="19402">MTVSLNQYSHEEIQKMPMIELASLLLAEERKSFHFKDLFNRLADLKGYTEKQKKDAIAQFYTDLNVEGRFLTVGENMWGLKRWYPVEKMDEEVNVAPKRKKKAKKKKDEDELDIVDEDIEILDDDLDIGLDYDAEELDEDFDDEAYDEDLDEAYDDDDETEDRN</sequence>
<dbReference type="EMBL" id="JAZHPM010000012">
    <property type="protein sequence ID" value="MEF2292081.1"/>
    <property type="molecule type" value="Genomic_DNA"/>
</dbReference>
<keyword evidence="4 6" id="KW-0548">Nucleotidyltransferase</keyword>
<reference evidence="9 10" key="1">
    <citation type="submission" date="2024-01" db="EMBL/GenBank/DDBJ databases">
        <title>Survival strategy associated with biotechnological potential of Virgibacillus dokdonensis T4.6 isolated from salt-fermented shrimp paste.</title>
        <authorList>
            <person name="Doan T.V."/>
            <person name="Quach N.T."/>
            <person name="Phi Q.-T."/>
        </authorList>
    </citation>
    <scope>NUCLEOTIDE SEQUENCE [LARGE SCALE GENOMIC DNA]</scope>
    <source>
        <strain evidence="9 10">T4.6</strain>
    </source>
</reference>
<evidence type="ECO:0000256" key="2">
    <source>
        <dbReference type="ARBA" id="ARBA00022478"/>
    </source>
</evidence>
<comment type="function">
    <text evidence="6">Participates in both the initiation and recycling phases of transcription. In the presence of the delta subunit, RNAP displays an increased specificity of transcription, a decreased affinity for nucleic acids, and an increased efficiency of RNA synthesis because of enhanced recycling.</text>
</comment>
<dbReference type="Gene3D" id="1.10.10.1250">
    <property type="entry name" value="RNA polymerase, subunit delta, N-terminal domain"/>
    <property type="match status" value="1"/>
</dbReference>
<feature type="region of interest" description="Disordered" evidence="7">
    <location>
        <begin position="137"/>
        <end position="164"/>
    </location>
</feature>
<dbReference type="HAMAP" id="MF_00357">
    <property type="entry name" value="RNApol_bact_RpoE"/>
    <property type="match status" value="1"/>
</dbReference>
<organism evidence="9 10">
    <name type="scientific">Virgibacillus dokdonensis</name>
    <dbReference type="NCBI Taxonomy" id="302167"/>
    <lineage>
        <taxon>Bacteria</taxon>
        <taxon>Bacillati</taxon>
        <taxon>Bacillota</taxon>
        <taxon>Bacilli</taxon>
        <taxon>Bacillales</taxon>
        <taxon>Bacillaceae</taxon>
        <taxon>Virgibacillus</taxon>
    </lineage>
</organism>
<comment type="similarity">
    <text evidence="1 6">Belongs to the RpoE family.</text>
</comment>
<keyword evidence="2 6" id="KW-0240">DNA-directed RNA polymerase</keyword>
<dbReference type="Proteomes" id="UP001356080">
    <property type="component" value="Unassembled WGS sequence"/>
</dbReference>
<name>A0ABU7VGZ2_9BACI</name>
<evidence type="ECO:0000256" key="1">
    <source>
        <dbReference type="ARBA" id="ARBA00009828"/>
    </source>
</evidence>
<evidence type="ECO:0000313" key="10">
    <source>
        <dbReference type="Proteomes" id="UP001356080"/>
    </source>
</evidence>
<evidence type="ECO:0000256" key="4">
    <source>
        <dbReference type="ARBA" id="ARBA00022695"/>
    </source>
</evidence>
<evidence type="ECO:0000259" key="8">
    <source>
        <dbReference type="PROSITE" id="PS51913"/>
    </source>
</evidence>
<evidence type="ECO:0000256" key="5">
    <source>
        <dbReference type="ARBA" id="ARBA00023163"/>
    </source>
</evidence>
<keyword evidence="5 6" id="KW-0804">Transcription</keyword>
<dbReference type="InterPro" id="IPR029757">
    <property type="entry name" value="RpoE"/>
</dbReference>
<protein>
    <recommendedName>
        <fullName evidence="6">Probable DNA-directed RNA polymerase subunit delta</fullName>
    </recommendedName>
    <alternativeName>
        <fullName evidence="6">RNAP delta factor</fullName>
    </alternativeName>
</protein>
<proteinExistence type="inferred from homology"/>
<keyword evidence="3 6" id="KW-0808">Transferase</keyword>
<dbReference type="Pfam" id="PF05066">
    <property type="entry name" value="HARE-HTH"/>
    <property type="match status" value="1"/>
</dbReference>
<dbReference type="PROSITE" id="PS51913">
    <property type="entry name" value="HTH_HARE"/>
    <property type="match status" value="1"/>
</dbReference>
<dbReference type="InterPro" id="IPR007759">
    <property type="entry name" value="Asxl_HARE-HTH"/>
</dbReference>
<feature type="domain" description="HTH HARE-type" evidence="8">
    <location>
        <begin position="16"/>
        <end position="83"/>
    </location>
</feature>
<comment type="caution">
    <text evidence="9">The sequence shown here is derived from an EMBL/GenBank/DDBJ whole genome shotgun (WGS) entry which is preliminary data.</text>
</comment>
<comment type="subunit">
    <text evidence="6">RNAP is composed of a core of 2 alpha, a beta and a beta' subunits. The core is associated with a delta subunit and one of several sigma factors.</text>
</comment>
<accession>A0ABU7VGZ2</accession>
<evidence type="ECO:0000313" key="9">
    <source>
        <dbReference type="EMBL" id="MEF2292081.1"/>
    </source>
</evidence>
<evidence type="ECO:0000256" key="6">
    <source>
        <dbReference type="HAMAP-Rule" id="MF_00357"/>
    </source>
</evidence>